<dbReference type="GO" id="GO:0050664">
    <property type="term" value="F:oxidoreductase activity, acting on NAD(P)H, oxygen as acceptor"/>
    <property type="evidence" value="ECO:0007669"/>
    <property type="project" value="TreeGrafter"/>
</dbReference>
<dbReference type="Gene3D" id="3.40.50.720">
    <property type="entry name" value="NAD(P)-binding Rossmann-like Domain"/>
    <property type="match status" value="1"/>
</dbReference>
<gene>
    <name evidence="4" type="ORF">OGAPHI_004666</name>
</gene>
<evidence type="ECO:0000313" key="4">
    <source>
        <dbReference type="EMBL" id="KAH3663952.1"/>
    </source>
</evidence>
<organism evidence="4 5">
    <name type="scientific">Ogataea philodendri</name>
    <dbReference type="NCBI Taxonomy" id="1378263"/>
    <lineage>
        <taxon>Eukaryota</taxon>
        <taxon>Fungi</taxon>
        <taxon>Dikarya</taxon>
        <taxon>Ascomycota</taxon>
        <taxon>Saccharomycotina</taxon>
        <taxon>Pichiomycetes</taxon>
        <taxon>Pichiales</taxon>
        <taxon>Pichiaceae</taxon>
        <taxon>Ogataea</taxon>
    </lineage>
</organism>
<proteinExistence type="inferred from homology"/>
<dbReference type="EMBL" id="JAEUBE010000352">
    <property type="protein sequence ID" value="KAH3663952.1"/>
    <property type="molecule type" value="Genomic_DNA"/>
</dbReference>
<evidence type="ECO:0000313" key="5">
    <source>
        <dbReference type="Proteomes" id="UP000769157"/>
    </source>
</evidence>
<dbReference type="InterPro" id="IPR036291">
    <property type="entry name" value="NAD(P)-bd_dom_sf"/>
</dbReference>
<dbReference type="GeneID" id="70236631"/>
<reference evidence="4" key="2">
    <citation type="submission" date="2021-01" db="EMBL/GenBank/DDBJ databases">
        <authorList>
            <person name="Schikora-Tamarit M.A."/>
        </authorList>
    </citation>
    <scope>NUCLEOTIDE SEQUENCE</scope>
    <source>
        <strain evidence="4">CBS6075</strain>
    </source>
</reference>
<dbReference type="FunFam" id="3.40.50.720:FF:000084">
    <property type="entry name" value="Short-chain dehydrogenase reductase"/>
    <property type="match status" value="1"/>
</dbReference>
<dbReference type="AlphaFoldDB" id="A0A9P8P2F7"/>
<keyword evidence="5" id="KW-1185">Reference proteome</keyword>
<reference evidence="4" key="1">
    <citation type="journal article" date="2021" name="Open Biol.">
        <title>Shared evolutionary footprints suggest mitochondrial oxidative damage underlies multiple complex I losses in fungi.</title>
        <authorList>
            <person name="Schikora-Tamarit M.A."/>
            <person name="Marcet-Houben M."/>
            <person name="Nosek J."/>
            <person name="Gabaldon T."/>
        </authorList>
    </citation>
    <scope>NUCLEOTIDE SEQUENCE</scope>
    <source>
        <strain evidence="4">CBS6075</strain>
    </source>
</reference>
<name>A0A9P8P2F7_9ASCO</name>
<evidence type="ECO:0000256" key="3">
    <source>
        <dbReference type="ARBA" id="ARBA00023002"/>
    </source>
</evidence>
<dbReference type="OrthoDB" id="5325318at2759"/>
<dbReference type="Proteomes" id="UP000769157">
    <property type="component" value="Unassembled WGS sequence"/>
</dbReference>
<comment type="caution">
    <text evidence="4">The sequence shown here is derived from an EMBL/GenBank/DDBJ whole genome shotgun (WGS) entry which is preliminary data.</text>
</comment>
<keyword evidence="2" id="KW-0521">NADP</keyword>
<dbReference type="PANTHER" id="PTHR43008:SF4">
    <property type="entry name" value="CHAIN DEHYDROGENASE, PUTATIVE (AFU_ORTHOLOGUE AFUA_4G08710)-RELATED"/>
    <property type="match status" value="1"/>
</dbReference>
<sequence length="276" mass="29479">MLGKEKIDYSTNSTLPTSRKLETGLPGKVILITGANTGIGAAIAKGCLDAGAKSVYSLDLKEPSGTNEFVTVQAEYPGQAFYLNGDVTKIETLQKAFATVLEKEETIDGVVANAGVTIRKGALEYTPEEWDFIINVNLKGVVNTCNVAVDTFLSLRKPGSIVVTASMVSHGTNKSAPSLPYQATKSAILGVVRGFAAEFGPQGIRINCVSPGYIQTALTTYHLTDDMWDYKLGIWGGLHRLGEPRELAGTYVYFLSDASSFTSGVDIKVHGATDAW</sequence>
<dbReference type="InterPro" id="IPR002347">
    <property type="entry name" value="SDR_fam"/>
</dbReference>
<dbReference type="RefSeq" id="XP_046060232.1">
    <property type="nucleotide sequence ID" value="XM_046205768.1"/>
</dbReference>
<evidence type="ECO:0000256" key="2">
    <source>
        <dbReference type="ARBA" id="ARBA00022857"/>
    </source>
</evidence>
<dbReference type="Pfam" id="PF13561">
    <property type="entry name" value="adh_short_C2"/>
    <property type="match status" value="1"/>
</dbReference>
<dbReference type="GO" id="GO:0016616">
    <property type="term" value="F:oxidoreductase activity, acting on the CH-OH group of donors, NAD or NADP as acceptor"/>
    <property type="evidence" value="ECO:0007669"/>
    <property type="project" value="UniProtKB-ARBA"/>
</dbReference>
<keyword evidence="3" id="KW-0560">Oxidoreductase</keyword>
<comment type="similarity">
    <text evidence="1">Belongs to the short-chain dehydrogenases/reductases (SDR) family.</text>
</comment>
<dbReference type="SUPFAM" id="SSF51735">
    <property type="entry name" value="NAD(P)-binding Rossmann-fold domains"/>
    <property type="match status" value="1"/>
</dbReference>
<accession>A0A9P8P2F7</accession>
<dbReference type="PANTHER" id="PTHR43008">
    <property type="entry name" value="BENZIL REDUCTASE"/>
    <property type="match status" value="1"/>
</dbReference>
<evidence type="ECO:0000256" key="1">
    <source>
        <dbReference type="ARBA" id="ARBA00006484"/>
    </source>
</evidence>
<dbReference type="PRINTS" id="PR00081">
    <property type="entry name" value="GDHRDH"/>
</dbReference>
<protein>
    <submittedName>
        <fullName evidence="4">Uncharacterized protein</fullName>
    </submittedName>
</protein>